<dbReference type="EMBL" id="CP015101">
    <property type="protein sequence ID" value="ASJ05495.1"/>
    <property type="molecule type" value="Genomic_DNA"/>
</dbReference>
<dbReference type="Gene3D" id="3.40.50.620">
    <property type="entry name" value="HUPs"/>
    <property type="match status" value="1"/>
</dbReference>
<accession>A0A2Z2ML69</accession>
<dbReference type="HAMAP" id="MF_00647">
    <property type="entry name" value="PPAT_arch"/>
    <property type="match status" value="1"/>
</dbReference>
<name>A0A2Z2ML69_9EURY</name>
<evidence type="ECO:0000256" key="2">
    <source>
        <dbReference type="ARBA" id="ARBA00022679"/>
    </source>
</evidence>
<keyword evidence="6 7" id="KW-0173">Coenzyme A biosynthesis</keyword>
<dbReference type="AlphaFoldDB" id="A0A2Z2ML69"/>
<gene>
    <name evidence="7" type="primary">coaD</name>
    <name evidence="10" type="ORF">A3L01_09015</name>
</gene>
<protein>
    <recommendedName>
        <fullName evidence="7">Phosphopantetheine adenylyltransferase</fullName>
        <ecNumber evidence="7">2.7.7.3</ecNumber>
    </recommendedName>
    <alternativeName>
        <fullName evidence="7">Dephospho-CoA pyrophosphorylase</fullName>
    </alternativeName>
    <alternativeName>
        <fullName evidence="7">Pantetheine-phosphate adenylyltransferase</fullName>
        <shortName evidence="7">PPAT</shortName>
    </alternativeName>
</protein>
<dbReference type="PANTHER" id="PTHR10695:SF46">
    <property type="entry name" value="BIFUNCTIONAL COENZYME A SYNTHASE-RELATED"/>
    <property type="match status" value="1"/>
</dbReference>
<evidence type="ECO:0000256" key="4">
    <source>
        <dbReference type="ARBA" id="ARBA00022741"/>
    </source>
</evidence>
<dbReference type="Pfam" id="PF01467">
    <property type="entry name" value="CTP_transf_like"/>
    <property type="match status" value="1"/>
</dbReference>
<keyword evidence="2 7" id="KW-0808">Transferase</keyword>
<dbReference type="EC" id="2.7.7.3" evidence="7"/>
<dbReference type="GO" id="GO:0015937">
    <property type="term" value="P:coenzyme A biosynthetic process"/>
    <property type="evidence" value="ECO:0007669"/>
    <property type="project" value="UniProtKB-UniRule"/>
</dbReference>
<evidence type="ECO:0000256" key="1">
    <source>
        <dbReference type="ARBA" id="ARBA00022490"/>
    </source>
</evidence>
<keyword evidence="11" id="KW-1185">Reference proteome</keyword>
<comment type="catalytic activity">
    <reaction evidence="7">
        <text>(R)-4'-phosphopantetheine + ATP + H(+) = 3'-dephospho-CoA + diphosphate</text>
        <dbReference type="Rhea" id="RHEA:19801"/>
        <dbReference type="ChEBI" id="CHEBI:15378"/>
        <dbReference type="ChEBI" id="CHEBI:30616"/>
        <dbReference type="ChEBI" id="CHEBI:33019"/>
        <dbReference type="ChEBI" id="CHEBI:57328"/>
        <dbReference type="ChEBI" id="CHEBI:61723"/>
        <dbReference type="EC" id="2.7.7.3"/>
    </reaction>
</comment>
<reference evidence="10 11" key="1">
    <citation type="submission" date="2016-04" db="EMBL/GenBank/DDBJ databases">
        <title>Complete genome sequence of Thermococcus barossii type strain SHCK-94.</title>
        <authorList>
            <person name="Oger P.M."/>
        </authorList>
    </citation>
    <scope>NUCLEOTIDE SEQUENCE [LARGE SCALE GENOMIC DNA]</scope>
    <source>
        <strain evidence="10 11">SHCK-94</strain>
    </source>
</reference>
<dbReference type="GO" id="GO:0005524">
    <property type="term" value="F:ATP binding"/>
    <property type="evidence" value="ECO:0007669"/>
    <property type="project" value="UniProtKB-KW"/>
</dbReference>
<dbReference type="NCBIfam" id="NF041124">
    <property type="entry name" value="CoaD_Thcocales"/>
    <property type="match status" value="1"/>
</dbReference>
<feature type="region of interest" description="Disordered" evidence="8">
    <location>
        <begin position="154"/>
        <end position="199"/>
    </location>
</feature>
<dbReference type="SUPFAM" id="SSF52374">
    <property type="entry name" value="Nucleotidylyl transferase"/>
    <property type="match status" value="1"/>
</dbReference>
<keyword evidence="4 7" id="KW-0547">Nucleotide-binding</keyword>
<comment type="subcellular location">
    <subcellularLocation>
        <location evidence="7">Cytoplasm</location>
    </subcellularLocation>
</comment>
<evidence type="ECO:0000256" key="8">
    <source>
        <dbReference type="SAM" id="MobiDB-lite"/>
    </source>
</evidence>
<dbReference type="InterPro" id="IPR004821">
    <property type="entry name" value="Cyt_trans-like"/>
</dbReference>
<evidence type="ECO:0000313" key="11">
    <source>
        <dbReference type="Proteomes" id="UP000250272"/>
    </source>
</evidence>
<dbReference type="InterPro" id="IPR014729">
    <property type="entry name" value="Rossmann-like_a/b/a_fold"/>
</dbReference>
<dbReference type="GO" id="GO:0005737">
    <property type="term" value="C:cytoplasm"/>
    <property type="evidence" value="ECO:0007669"/>
    <property type="project" value="UniProtKB-SubCell"/>
</dbReference>
<dbReference type="NCBIfam" id="TIGR00125">
    <property type="entry name" value="cyt_tran_rel"/>
    <property type="match status" value="1"/>
</dbReference>
<organism evidence="10 11">
    <name type="scientific">Thermococcus barossii</name>
    <dbReference type="NCBI Taxonomy" id="54077"/>
    <lineage>
        <taxon>Archaea</taxon>
        <taxon>Methanobacteriati</taxon>
        <taxon>Methanobacteriota</taxon>
        <taxon>Thermococci</taxon>
        <taxon>Thermococcales</taxon>
        <taxon>Thermococcaceae</taxon>
        <taxon>Thermococcus</taxon>
    </lineage>
</organism>
<dbReference type="GO" id="GO:0004595">
    <property type="term" value="F:pantetheine-phosphate adenylyltransferase activity"/>
    <property type="evidence" value="ECO:0007669"/>
    <property type="project" value="UniProtKB-UniRule"/>
</dbReference>
<keyword evidence="1 7" id="KW-0963">Cytoplasm</keyword>
<feature type="compositionally biased region" description="Basic and acidic residues" evidence="8">
    <location>
        <begin position="165"/>
        <end position="174"/>
    </location>
</feature>
<dbReference type="GO" id="GO:0004140">
    <property type="term" value="F:dephospho-CoA kinase activity"/>
    <property type="evidence" value="ECO:0007669"/>
    <property type="project" value="TreeGrafter"/>
</dbReference>
<comment type="pathway">
    <text evidence="7">Cofactor biosynthesis; coenzyme A biosynthesis.</text>
</comment>
<evidence type="ECO:0000256" key="5">
    <source>
        <dbReference type="ARBA" id="ARBA00022840"/>
    </source>
</evidence>
<comment type="similarity">
    <text evidence="7">Belongs to the eukaryotic CoaD family.</text>
</comment>
<dbReference type="CDD" id="cd02164">
    <property type="entry name" value="PPAT_CoAS"/>
    <property type="match status" value="1"/>
</dbReference>
<dbReference type="OrthoDB" id="53228at2157"/>
<dbReference type="InterPro" id="IPR023540">
    <property type="entry name" value="PPAT_arch"/>
</dbReference>
<keyword evidence="3 7" id="KW-0548">Nucleotidyltransferase</keyword>
<dbReference type="NCBIfam" id="NF001985">
    <property type="entry name" value="PRK00777.1"/>
    <property type="match status" value="1"/>
</dbReference>
<proteinExistence type="inferred from homology"/>
<evidence type="ECO:0000313" key="10">
    <source>
        <dbReference type="EMBL" id="ASJ05495.1"/>
    </source>
</evidence>
<sequence>MGKRYRKVVVGGTFDRLHLGHKALLRKAFEVGEYVYVGLTSDEMIRDKPYADKILPYELRLRDLLKFFEVNGYSNYRVIKIQTAIGFADKMKSLEAIVVSEETYKGALIVNRAREENGLRPLEIVTIGLVKSSLGPKISSSLIRAGLIDPFGRPLSSGNGTPEGKAFKEQKRNTYGDTNAQAEGTDYSDKLQDLRPGNR</sequence>
<dbReference type="InterPro" id="IPR054937">
    <property type="entry name" value="CoaD_Thcocales"/>
</dbReference>
<dbReference type="KEGG" id="tbs:A3L01_09015"/>
<evidence type="ECO:0000256" key="3">
    <source>
        <dbReference type="ARBA" id="ARBA00022695"/>
    </source>
</evidence>
<evidence type="ECO:0000256" key="7">
    <source>
        <dbReference type="HAMAP-Rule" id="MF_00647"/>
    </source>
</evidence>
<evidence type="ECO:0000259" key="9">
    <source>
        <dbReference type="Pfam" id="PF01467"/>
    </source>
</evidence>
<dbReference type="Proteomes" id="UP000250272">
    <property type="component" value="Chromosome"/>
</dbReference>
<dbReference type="PANTHER" id="PTHR10695">
    <property type="entry name" value="DEPHOSPHO-COA KINASE-RELATED"/>
    <property type="match status" value="1"/>
</dbReference>
<keyword evidence="5 7" id="KW-0067">ATP-binding</keyword>
<feature type="domain" description="Cytidyltransferase-like" evidence="9">
    <location>
        <begin position="9"/>
        <end position="145"/>
    </location>
</feature>
<comment type="function">
    <text evidence="7">Reversibly transfers an adenylyl group from ATP to 4'-phosphopantetheine, yielding dephospho-CoA (dPCoA) and pyrophosphate.</text>
</comment>
<evidence type="ECO:0000256" key="6">
    <source>
        <dbReference type="ARBA" id="ARBA00022993"/>
    </source>
</evidence>
<dbReference type="UniPathway" id="UPA00241"/>